<sequence>MRIQRIKLSEEGMNRFFGSLEARIMDIVWKHEEVTIKDVQSLLDDDLSFNTVMTVMNRLYEKGHLRKSITGKGRARSTCFQPVQTKEQFIQEQTRIVTEGLVQEYGHLIVNQLVDAVKQADPQLMCLLEARLDEWKRGRS</sequence>
<evidence type="ECO:0000256" key="1">
    <source>
        <dbReference type="ARBA" id="ARBA00011046"/>
    </source>
</evidence>
<evidence type="ECO:0000256" key="3">
    <source>
        <dbReference type="ARBA" id="ARBA00023125"/>
    </source>
</evidence>
<dbReference type="RefSeq" id="WP_036581943.1">
    <property type="nucleotide sequence ID" value="NZ_KK082142.1"/>
</dbReference>
<proteinExistence type="inferred from homology"/>
<comment type="caution">
    <text evidence="5">The sequence shown here is derived from an EMBL/GenBank/DDBJ whole genome shotgun (WGS) entry which is preliminary data.</text>
</comment>
<dbReference type="InterPro" id="IPR036390">
    <property type="entry name" value="WH_DNA-bd_sf"/>
</dbReference>
<name>A0A9W5W6X7_9BACL</name>
<dbReference type="GO" id="GO:0045892">
    <property type="term" value="P:negative regulation of DNA-templated transcription"/>
    <property type="evidence" value="ECO:0007669"/>
    <property type="project" value="InterPro"/>
</dbReference>
<dbReference type="InterPro" id="IPR036388">
    <property type="entry name" value="WH-like_DNA-bd_sf"/>
</dbReference>
<evidence type="ECO:0000313" key="6">
    <source>
        <dbReference type="Proteomes" id="UP000053750"/>
    </source>
</evidence>
<keyword evidence="6" id="KW-1185">Reference proteome</keyword>
<keyword evidence="4" id="KW-0804">Transcription</keyword>
<dbReference type="SUPFAM" id="SSF46785">
    <property type="entry name" value="Winged helix' DNA-binding domain"/>
    <property type="match status" value="1"/>
</dbReference>
<dbReference type="Gene3D" id="1.10.10.10">
    <property type="entry name" value="Winged helix-like DNA-binding domain superfamily/Winged helix DNA-binding domain"/>
    <property type="match status" value="1"/>
</dbReference>
<dbReference type="EMBL" id="JFHU01000139">
    <property type="protein sequence ID" value="EXX87937.1"/>
    <property type="molecule type" value="Genomic_DNA"/>
</dbReference>
<dbReference type="OrthoDB" id="122824at2"/>
<dbReference type="GO" id="GO:0003677">
    <property type="term" value="F:DNA binding"/>
    <property type="evidence" value="ECO:0007669"/>
    <property type="project" value="UniProtKB-KW"/>
</dbReference>
<dbReference type="Pfam" id="PF03965">
    <property type="entry name" value="Penicillinase_R"/>
    <property type="match status" value="1"/>
</dbReference>
<evidence type="ECO:0000313" key="5">
    <source>
        <dbReference type="EMBL" id="EXX87937.1"/>
    </source>
</evidence>
<organism evidence="5 6">
    <name type="scientific">Paenibacillus darwinianus</name>
    <dbReference type="NCBI Taxonomy" id="1380763"/>
    <lineage>
        <taxon>Bacteria</taxon>
        <taxon>Bacillati</taxon>
        <taxon>Bacillota</taxon>
        <taxon>Bacilli</taxon>
        <taxon>Bacillales</taxon>
        <taxon>Paenibacillaceae</taxon>
        <taxon>Paenibacillus</taxon>
    </lineage>
</organism>
<comment type="similarity">
    <text evidence="1">Belongs to the BlaI transcriptional regulatory family.</text>
</comment>
<gene>
    <name evidence="5" type="ORF">BG53_02815</name>
</gene>
<reference evidence="5 6" key="1">
    <citation type="submission" date="2014-02" db="EMBL/GenBank/DDBJ databases">
        <title>Genome sequence of Paenibacillus darwinianus reveals adaptive mechanisms for survival in Antarctic soils.</title>
        <authorList>
            <person name="Dsouza M."/>
            <person name="Taylor M.W."/>
            <person name="Turner S.J."/>
            <person name="Aislabie J."/>
        </authorList>
    </citation>
    <scope>NUCLEOTIDE SEQUENCE [LARGE SCALE GENOMIC DNA]</scope>
    <source>
        <strain evidence="5 6">CE1</strain>
    </source>
</reference>
<protein>
    <submittedName>
        <fullName evidence="5">Transcriptional regulator</fullName>
    </submittedName>
</protein>
<accession>A0A9W5W6X7</accession>
<keyword evidence="2" id="KW-0805">Transcription regulation</keyword>
<keyword evidence="3" id="KW-0238">DNA-binding</keyword>
<dbReference type="InterPro" id="IPR005650">
    <property type="entry name" value="BlaI_family"/>
</dbReference>
<evidence type="ECO:0000256" key="2">
    <source>
        <dbReference type="ARBA" id="ARBA00023015"/>
    </source>
</evidence>
<dbReference type="AlphaFoldDB" id="A0A9W5W6X7"/>
<evidence type="ECO:0000256" key="4">
    <source>
        <dbReference type="ARBA" id="ARBA00023163"/>
    </source>
</evidence>
<dbReference type="Proteomes" id="UP000053750">
    <property type="component" value="Unassembled WGS sequence"/>
</dbReference>